<dbReference type="GO" id="GO:0007023">
    <property type="term" value="P:post-chaperonin tubulin folding pathway"/>
    <property type="evidence" value="ECO:0007669"/>
    <property type="project" value="InterPro"/>
</dbReference>
<keyword evidence="1" id="KW-0143">Chaperone</keyword>
<keyword evidence="5" id="KW-1185">Reference proteome</keyword>
<dbReference type="InterPro" id="IPR033162">
    <property type="entry name" value="TBCD"/>
</dbReference>
<dbReference type="InterPro" id="IPR016024">
    <property type="entry name" value="ARM-type_fold"/>
</dbReference>
<protein>
    <recommendedName>
        <fullName evidence="6">Tubulin-specific chaperone D C-terminal domain-containing protein</fullName>
    </recommendedName>
</protein>
<dbReference type="GO" id="GO:0005096">
    <property type="term" value="F:GTPase activator activity"/>
    <property type="evidence" value="ECO:0007669"/>
    <property type="project" value="InterPro"/>
</dbReference>
<dbReference type="GO" id="GO:0000226">
    <property type="term" value="P:microtubule cytoskeleton organization"/>
    <property type="evidence" value="ECO:0007669"/>
    <property type="project" value="TreeGrafter"/>
</dbReference>
<accession>A0AA39GS93</accession>
<feature type="domain" description="Tubulin-folding cofactor D C-terminal" evidence="2">
    <location>
        <begin position="961"/>
        <end position="1121"/>
    </location>
</feature>
<evidence type="ECO:0000259" key="2">
    <source>
        <dbReference type="Pfam" id="PF12612"/>
    </source>
</evidence>
<evidence type="ECO:0000313" key="4">
    <source>
        <dbReference type="EMBL" id="KAK0391167.1"/>
    </source>
</evidence>
<feature type="domain" description="Tubulin-folding cofactor D ARM repeats" evidence="3">
    <location>
        <begin position="435"/>
        <end position="569"/>
    </location>
</feature>
<dbReference type="PANTHER" id="PTHR12658">
    <property type="entry name" value="BETA-TUBULIN COFACTOR D"/>
    <property type="match status" value="1"/>
</dbReference>
<dbReference type="InterPro" id="IPR022577">
    <property type="entry name" value="TBCD_C"/>
</dbReference>
<dbReference type="Pfam" id="PF25767">
    <property type="entry name" value="ARM_TBCD_2nd"/>
    <property type="match status" value="1"/>
</dbReference>
<gene>
    <name evidence="4" type="ORF">NLU13_0668</name>
</gene>
<dbReference type="AlphaFoldDB" id="A0AA39GS93"/>
<evidence type="ECO:0000259" key="3">
    <source>
        <dbReference type="Pfam" id="PF25767"/>
    </source>
</evidence>
<evidence type="ECO:0008006" key="6">
    <source>
        <dbReference type="Google" id="ProtNLM"/>
    </source>
</evidence>
<dbReference type="Pfam" id="PF23579">
    <property type="entry name" value="ARM_TBCD"/>
    <property type="match status" value="1"/>
</dbReference>
<dbReference type="InterPro" id="IPR058033">
    <property type="entry name" value="ARM_TBCD_2nd"/>
</dbReference>
<dbReference type="GO" id="GO:0007021">
    <property type="term" value="P:tubulin complex assembly"/>
    <property type="evidence" value="ECO:0007669"/>
    <property type="project" value="InterPro"/>
</dbReference>
<proteinExistence type="predicted"/>
<dbReference type="PANTHER" id="PTHR12658:SF0">
    <property type="entry name" value="TUBULIN-SPECIFIC CHAPERONE D"/>
    <property type="match status" value="1"/>
</dbReference>
<reference evidence="4" key="1">
    <citation type="submission" date="2022-10" db="EMBL/GenBank/DDBJ databases">
        <title>Determination and structural analysis of whole genome sequence of Sarocladium strictum F4-1.</title>
        <authorList>
            <person name="Hu L."/>
            <person name="Jiang Y."/>
        </authorList>
    </citation>
    <scope>NUCLEOTIDE SEQUENCE</scope>
    <source>
        <strain evidence="4">F4-1</strain>
    </source>
</reference>
<evidence type="ECO:0000313" key="5">
    <source>
        <dbReference type="Proteomes" id="UP001175261"/>
    </source>
</evidence>
<dbReference type="Proteomes" id="UP001175261">
    <property type="component" value="Unassembled WGS sequence"/>
</dbReference>
<dbReference type="EMBL" id="JAPDFR010000001">
    <property type="protein sequence ID" value="KAK0391167.1"/>
    <property type="molecule type" value="Genomic_DNA"/>
</dbReference>
<evidence type="ECO:0000256" key="1">
    <source>
        <dbReference type="ARBA" id="ARBA00023186"/>
    </source>
</evidence>
<name>A0AA39GS93_SARSR</name>
<dbReference type="Pfam" id="PF12612">
    <property type="entry name" value="TFCD_C"/>
    <property type="match status" value="1"/>
</dbReference>
<dbReference type="GO" id="GO:0048487">
    <property type="term" value="F:beta-tubulin binding"/>
    <property type="evidence" value="ECO:0007669"/>
    <property type="project" value="InterPro"/>
</dbReference>
<sequence>MDATEADQDVKLQKISKDLLTELGDGLTTFLRKPDGRGGTTPRSRVRSHELFRLTSHVLDPFQELPQLLDPYLPKWIPFLSETYLELLLHARPESAGQRADPSKHLVSAEYAICKLLYTFCKIRGEKVIVRFLNVEARYLELLTSAIENAEETADGSEESDNSWAWEQRYIVLLWISHLLLAPFDLSTISSVDPEDMSIPSIPHLSWPKGLPGIALRVLPLGVKYLASPGRERDAAKALMVRISMRRDMQQLGLLDCLVSWALDSLKPKEDDADTTPYFYLGVLSFLAGALRSSSDTSDMDKHLQVIFHTVHSVSIDDSTSSKSIVSLALARKMILKVMRAVVVSLLRQPEQTDASTELTETAIGHLLESVADNDTPVRLLASKSLSIITLKLDPFMASQVVEAVLDSLNRNVLWSKPSAASGAKPTRDLSAVNSLEWHGLMLTLSHLLYRRSPPAAQLSDIVHALLLGLSFEQRSTSGGSVGSNVRDAACFGIWAVARRYTTEELLAVSTKSVFAARAHNPTSSVLQVLATELVTTACLDPAGNIRRGASAALQELIGRHPNTIEEGIGVVQAVDYHAVARRSRALAEVAHGAAELSAQYGEAVVDGILGWRGIGDVDAGSRRDAARGYGKLVAELAVGSEDSTSRVKRAIRDVDDRLKLLARRQVEERHGLLLCYAAVIDQIPTLMKGNRKNELLDEREVSKIIESVTDILRECGEVTYRKPDLIAEGVSRLVVSLVPLLTAVAFNDYRREMPKLSLYLTEQAGVYTDVIAAVDRRHQEGSDSLLAAFTSALHKAIPAWLARDEQFLLEPVSEAAVTLLVFSASEQRDLTTREWTDAIRRKPTSRNSGIGDGYMHALALAEFLLFDQQSIGDAFLQRWADDNDVETRVAILQSLTRSRLLRNDMVKLLPLLNDGLNDYTTNARGDIGSHVRVQALRVVQSLWADRNFDEAWSGSTLSVLYGNVLRLAAEKLDRVRPEAQAALALTLKEEHQAAFQELTFSSELYLRTLLSFLESNEKFHPKIQQHIHSDLGMLTAHLLAGYVTSADTGNEDLVIASRAALCNFISSAADPAHSSFLIGTALLHNLRTNQGNDRVIIPTLEIIAFLFRVGLLSQGSDVSEKGNTSEQQQQRSPEQLDLKAICVQTQKAGYKSGSVRKIEACVRVYGGIAAAGQEIASQEARKRLGALLFHPWPKVRSMVVDEVWGLLGEGGGNGGEGLLSVDWGRASKTQIRGIVEELGLV</sequence>
<organism evidence="4 5">
    <name type="scientific">Sarocladium strictum</name>
    <name type="common">Black bundle disease fungus</name>
    <name type="synonym">Acremonium strictum</name>
    <dbReference type="NCBI Taxonomy" id="5046"/>
    <lineage>
        <taxon>Eukaryota</taxon>
        <taxon>Fungi</taxon>
        <taxon>Dikarya</taxon>
        <taxon>Ascomycota</taxon>
        <taxon>Pezizomycotina</taxon>
        <taxon>Sordariomycetes</taxon>
        <taxon>Hypocreomycetidae</taxon>
        <taxon>Hypocreales</taxon>
        <taxon>Sarocladiaceae</taxon>
        <taxon>Sarocladium</taxon>
    </lineage>
</organism>
<comment type="caution">
    <text evidence="4">The sequence shown here is derived from an EMBL/GenBank/DDBJ whole genome shotgun (WGS) entry which is preliminary data.</text>
</comment>
<dbReference type="SUPFAM" id="SSF48371">
    <property type="entry name" value="ARM repeat"/>
    <property type="match status" value="1"/>
</dbReference>